<dbReference type="GO" id="GO:0005737">
    <property type="term" value="C:cytoplasm"/>
    <property type="evidence" value="ECO:0007669"/>
    <property type="project" value="TreeGrafter"/>
</dbReference>
<dbReference type="InterPro" id="IPR011629">
    <property type="entry name" value="CobW-like_C"/>
</dbReference>
<keyword evidence="3" id="KW-0143">Chaperone</keyword>
<evidence type="ECO:0000313" key="9">
    <source>
        <dbReference type="Proteomes" id="UP000216947"/>
    </source>
</evidence>
<evidence type="ECO:0000256" key="5">
    <source>
        <dbReference type="ARBA" id="ARBA00045658"/>
    </source>
</evidence>
<dbReference type="RefSeq" id="WP_094796794.1">
    <property type="nucleotide sequence ID" value="NZ_NEVK01000006.1"/>
</dbReference>
<sequence>MSEQPAAPRIDRRIGVTVLTGFLGSGKTTLLNRLVKDPAYADTAVIINEFGTIGVDHHLVRHADARIVALEGGCICCTVNGDLVHALRDLFMMALRRQIKPLRRVLIETTGLASPAPILFTLRHEPFLAERYVHAGTLAVVDASHIARQLLDQPEAAQQVALADLVVCAKPDLVDQDALSHALDAVAQVHPGVAMCVQWPDAALDRRLAPGEPLPLRVAGGSWSVGLAGLAGLSGGSRHPRVSQVVIDLPHALSRAAFLTGMAQVQQAHHQGLLRIKGVIGFAGESVPCAVHGVHRDLYPPEPLAGWPAGLAQSRLVCIVRDLDPGVLQASLRQALRQPPGASAH</sequence>
<protein>
    <submittedName>
        <fullName evidence="8">Cobalamin biosynthesis protein CobW</fullName>
    </submittedName>
</protein>
<dbReference type="GO" id="GO:0000166">
    <property type="term" value="F:nucleotide binding"/>
    <property type="evidence" value="ECO:0007669"/>
    <property type="project" value="UniProtKB-KW"/>
</dbReference>
<dbReference type="GO" id="GO:0016787">
    <property type="term" value="F:hydrolase activity"/>
    <property type="evidence" value="ECO:0007669"/>
    <property type="project" value="UniProtKB-KW"/>
</dbReference>
<feature type="domain" description="CobW C-terminal" evidence="7">
    <location>
        <begin position="242"/>
        <end position="336"/>
    </location>
</feature>
<dbReference type="SMART" id="SM00833">
    <property type="entry name" value="CobW_C"/>
    <property type="match status" value="1"/>
</dbReference>
<dbReference type="CDD" id="cd03112">
    <property type="entry name" value="CobW-like"/>
    <property type="match status" value="1"/>
</dbReference>
<comment type="function">
    <text evidence="5">Zinc chaperone that directly transfers zinc cofactor to target proteins, thereby activating them. Zinc is transferred from the CXCC motif in the GTPase domain to the zinc binding site in target proteins in a process requiring GTP hydrolysis.</text>
</comment>
<dbReference type="PANTHER" id="PTHR13748">
    <property type="entry name" value="COBW-RELATED"/>
    <property type="match status" value="1"/>
</dbReference>
<dbReference type="PANTHER" id="PTHR13748:SF62">
    <property type="entry name" value="COBW DOMAIN-CONTAINING PROTEIN"/>
    <property type="match status" value="1"/>
</dbReference>
<name>A0A261QY65_9BORD</name>
<evidence type="ECO:0000256" key="6">
    <source>
        <dbReference type="ARBA" id="ARBA00049117"/>
    </source>
</evidence>
<comment type="similarity">
    <text evidence="4">Belongs to the SIMIBI class G3E GTPase family. ZNG1 subfamily.</text>
</comment>
<dbReference type="Pfam" id="PF07683">
    <property type="entry name" value="CobW_C"/>
    <property type="match status" value="1"/>
</dbReference>
<comment type="catalytic activity">
    <reaction evidence="6">
        <text>GTP + H2O = GDP + phosphate + H(+)</text>
        <dbReference type="Rhea" id="RHEA:19669"/>
        <dbReference type="ChEBI" id="CHEBI:15377"/>
        <dbReference type="ChEBI" id="CHEBI:15378"/>
        <dbReference type="ChEBI" id="CHEBI:37565"/>
        <dbReference type="ChEBI" id="CHEBI:43474"/>
        <dbReference type="ChEBI" id="CHEBI:58189"/>
    </reaction>
    <physiologicalReaction direction="left-to-right" evidence="6">
        <dbReference type="Rhea" id="RHEA:19670"/>
    </physiologicalReaction>
</comment>
<dbReference type="InterPro" id="IPR051316">
    <property type="entry name" value="Zinc-reg_GTPase_activator"/>
</dbReference>
<keyword evidence="1" id="KW-0547">Nucleotide-binding</keyword>
<proteinExistence type="inferred from homology"/>
<dbReference type="Proteomes" id="UP000216947">
    <property type="component" value="Unassembled WGS sequence"/>
</dbReference>
<dbReference type="AlphaFoldDB" id="A0A261QY65"/>
<dbReference type="SUPFAM" id="SSF90002">
    <property type="entry name" value="Hypothetical protein YjiA, C-terminal domain"/>
    <property type="match status" value="1"/>
</dbReference>
<evidence type="ECO:0000256" key="3">
    <source>
        <dbReference type="ARBA" id="ARBA00023186"/>
    </source>
</evidence>
<gene>
    <name evidence="8" type="ORF">CAL19_11075</name>
</gene>
<evidence type="ECO:0000259" key="7">
    <source>
        <dbReference type="SMART" id="SM00833"/>
    </source>
</evidence>
<dbReference type="InterPro" id="IPR027417">
    <property type="entry name" value="P-loop_NTPase"/>
</dbReference>
<dbReference type="Pfam" id="PF02492">
    <property type="entry name" value="cobW"/>
    <property type="match status" value="1"/>
</dbReference>
<dbReference type="EMBL" id="NEVK01000006">
    <property type="protein sequence ID" value="OZI17661.1"/>
    <property type="molecule type" value="Genomic_DNA"/>
</dbReference>
<dbReference type="Gene3D" id="3.30.1220.10">
    <property type="entry name" value="CobW-like, C-terminal domain"/>
    <property type="match status" value="1"/>
</dbReference>
<keyword evidence="9" id="KW-1185">Reference proteome</keyword>
<evidence type="ECO:0000256" key="1">
    <source>
        <dbReference type="ARBA" id="ARBA00022741"/>
    </source>
</evidence>
<reference evidence="9" key="1">
    <citation type="submission" date="2017-05" db="EMBL/GenBank/DDBJ databases">
        <title>Complete and WGS of Bordetella genogroups.</title>
        <authorList>
            <person name="Spilker T."/>
            <person name="Lipuma J."/>
        </authorList>
    </citation>
    <scope>NUCLEOTIDE SEQUENCE [LARGE SCALE GENOMIC DNA]</scope>
    <source>
        <strain evidence="9">AU18089</strain>
    </source>
</reference>
<organism evidence="8 9">
    <name type="scientific">Bordetella genomosp. 7</name>
    <dbReference type="NCBI Taxonomy" id="1416805"/>
    <lineage>
        <taxon>Bacteria</taxon>
        <taxon>Pseudomonadati</taxon>
        <taxon>Pseudomonadota</taxon>
        <taxon>Betaproteobacteria</taxon>
        <taxon>Burkholderiales</taxon>
        <taxon>Alcaligenaceae</taxon>
        <taxon>Bordetella</taxon>
    </lineage>
</organism>
<dbReference type="SUPFAM" id="SSF52540">
    <property type="entry name" value="P-loop containing nucleoside triphosphate hydrolases"/>
    <property type="match status" value="1"/>
</dbReference>
<dbReference type="InterPro" id="IPR036627">
    <property type="entry name" value="CobW-likC_sf"/>
</dbReference>
<comment type="caution">
    <text evidence="8">The sequence shown here is derived from an EMBL/GenBank/DDBJ whole genome shotgun (WGS) entry which is preliminary data.</text>
</comment>
<keyword evidence="2" id="KW-0378">Hydrolase</keyword>
<evidence type="ECO:0000256" key="4">
    <source>
        <dbReference type="ARBA" id="ARBA00034320"/>
    </source>
</evidence>
<evidence type="ECO:0000256" key="2">
    <source>
        <dbReference type="ARBA" id="ARBA00022801"/>
    </source>
</evidence>
<evidence type="ECO:0000313" key="8">
    <source>
        <dbReference type="EMBL" id="OZI17661.1"/>
    </source>
</evidence>
<dbReference type="InterPro" id="IPR003495">
    <property type="entry name" value="CobW/HypB/UreG_nucleotide-bd"/>
</dbReference>
<accession>A0A261QY65</accession>
<dbReference type="Gene3D" id="3.40.50.300">
    <property type="entry name" value="P-loop containing nucleotide triphosphate hydrolases"/>
    <property type="match status" value="1"/>
</dbReference>